<sequence>MTRDRGLAHAQKYLGDFEAAVAARIEQQGRVRLLEAGCGYGVAMMELVRAFGDAVEVHGFNYSPIDGDERRMRTEAVERGIFTEQDLAGVTLPRITFCDASKPLPFPDGSFDLVYSQASMYLYDDKAAFLRECNRLLAPGGVARINPSLHFDEKDAPEKYQGYWEIWDGGREVELGDHLEGVEGVDLVWPAGREHPDLAYVELRRQDELDLGLRLVASVDLNFLWHEWGGVRSVYSTQVEFTPRYKRELGRPAPAGSPA</sequence>
<evidence type="ECO:0000259" key="2">
    <source>
        <dbReference type="Pfam" id="PF08241"/>
    </source>
</evidence>
<keyword evidence="1" id="KW-0808">Transferase</keyword>
<evidence type="ECO:0000313" key="4">
    <source>
        <dbReference type="Proteomes" id="UP000037151"/>
    </source>
</evidence>
<dbReference type="GO" id="GO:0003838">
    <property type="term" value="F:sterol 24-C-methyltransferase activity"/>
    <property type="evidence" value="ECO:0007669"/>
    <property type="project" value="TreeGrafter"/>
</dbReference>
<feature type="domain" description="Methyltransferase type 11" evidence="2">
    <location>
        <begin position="34"/>
        <end position="143"/>
    </location>
</feature>
<gene>
    <name evidence="3" type="ORF">IQ63_37540</name>
</gene>
<dbReference type="Gene3D" id="3.40.50.150">
    <property type="entry name" value="Vaccinia Virus protein VP39"/>
    <property type="match status" value="1"/>
</dbReference>
<dbReference type="PANTHER" id="PTHR44068">
    <property type="entry name" value="ZGC:194242"/>
    <property type="match status" value="1"/>
</dbReference>
<dbReference type="InterPro" id="IPR050447">
    <property type="entry name" value="Erg6_SMT_methyltransf"/>
</dbReference>
<dbReference type="PANTHER" id="PTHR44068:SF1">
    <property type="entry name" value="HYPOTHETICAL LOC100005854"/>
    <property type="match status" value="1"/>
</dbReference>
<dbReference type="Pfam" id="PF08241">
    <property type="entry name" value="Methyltransf_11"/>
    <property type="match status" value="1"/>
</dbReference>
<dbReference type="GO" id="GO:0016126">
    <property type="term" value="P:sterol biosynthetic process"/>
    <property type="evidence" value="ECO:0007669"/>
    <property type="project" value="TreeGrafter"/>
</dbReference>
<reference evidence="4" key="1">
    <citation type="submission" date="2014-07" db="EMBL/GenBank/DDBJ databases">
        <title>Genome sequencing of plant-pathogenic Streptomyces species.</title>
        <authorList>
            <person name="Harrison J."/>
            <person name="Sapp M."/>
            <person name="Thwaites R."/>
            <person name="Studholme D.J."/>
        </authorList>
    </citation>
    <scope>NUCLEOTIDE SEQUENCE [LARGE SCALE GENOMIC DNA]</scope>
    <source>
        <strain evidence="4">NCPPB 4445</strain>
    </source>
</reference>
<evidence type="ECO:0000256" key="1">
    <source>
        <dbReference type="ARBA" id="ARBA00022679"/>
    </source>
</evidence>
<dbReference type="CDD" id="cd02440">
    <property type="entry name" value="AdoMet_MTases"/>
    <property type="match status" value="1"/>
</dbReference>
<proteinExistence type="predicted"/>
<dbReference type="PATRIC" id="fig|42234.21.peg.7728"/>
<dbReference type="EMBL" id="JPPY01000213">
    <property type="protein sequence ID" value="KND26268.1"/>
    <property type="molecule type" value="Genomic_DNA"/>
</dbReference>
<organism evidence="3 4">
    <name type="scientific">Streptomyces acidiscabies</name>
    <dbReference type="NCBI Taxonomy" id="42234"/>
    <lineage>
        <taxon>Bacteria</taxon>
        <taxon>Bacillati</taxon>
        <taxon>Actinomycetota</taxon>
        <taxon>Actinomycetes</taxon>
        <taxon>Kitasatosporales</taxon>
        <taxon>Streptomycetaceae</taxon>
        <taxon>Streptomyces</taxon>
    </lineage>
</organism>
<name>A0A0L0JKX9_9ACTN</name>
<dbReference type="RefSeq" id="WP_050374602.1">
    <property type="nucleotide sequence ID" value="NZ_KQ257834.1"/>
</dbReference>
<dbReference type="AlphaFoldDB" id="A0A0L0JKX9"/>
<dbReference type="SUPFAM" id="SSF53335">
    <property type="entry name" value="S-adenosyl-L-methionine-dependent methyltransferases"/>
    <property type="match status" value="1"/>
</dbReference>
<protein>
    <recommendedName>
        <fullName evidence="2">Methyltransferase type 11 domain-containing protein</fullName>
    </recommendedName>
</protein>
<dbReference type="InterPro" id="IPR029063">
    <property type="entry name" value="SAM-dependent_MTases_sf"/>
</dbReference>
<dbReference type="Proteomes" id="UP000037151">
    <property type="component" value="Unassembled WGS sequence"/>
</dbReference>
<evidence type="ECO:0000313" key="3">
    <source>
        <dbReference type="EMBL" id="KND26268.1"/>
    </source>
</evidence>
<dbReference type="OrthoDB" id="9797178at2"/>
<comment type="caution">
    <text evidence="3">The sequence shown here is derived from an EMBL/GenBank/DDBJ whole genome shotgun (WGS) entry which is preliminary data.</text>
</comment>
<dbReference type="InterPro" id="IPR013216">
    <property type="entry name" value="Methyltransf_11"/>
</dbReference>
<accession>A0A0L0JKX9</accession>